<comment type="caution">
    <text evidence="2">The sequence shown here is derived from an EMBL/GenBank/DDBJ whole genome shotgun (WGS) entry which is preliminary data.</text>
</comment>
<protein>
    <submittedName>
        <fullName evidence="2">Uncharacterized protein</fullName>
    </submittedName>
</protein>
<organism evidence="2 3">
    <name type="scientific">Pleurodeles waltl</name>
    <name type="common">Iberian ribbed newt</name>
    <dbReference type="NCBI Taxonomy" id="8319"/>
    <lineage>
        <taxon>Eukaryota</taxon>
        <taxon>Metazoa</taxon>
        <taxon>Chordata</taxon>
        <taxon>Craniata</taxon>
        <taxon>Vertebrata</taxon>
        <taxon>Euteleostomi</taxon>
        <taxon>Amphibia</taxon>
        <taxon>Batrachia</taxon>
        <taxon>Caudata</taxon>
        <taxon>Salamandroidea</taxon>
        <taxon>Salamandridae</taxon>
        <taxon>Pleurodelinae</taxon>
        <taxon>Pleurodeles</taxon>
    </lineage>
</organism>
<sequence length="171" mass="19346">MPRPRSPLSKTPGLDTLTARVEEIFARIDKYEKRVTDAEAKVSSLQDTRAGHSHGKGRQDICDDDYDKRVTDAEAKVSSFEDTRAGHSHVRVEEISVMMIMTRDSVMLRPRSPLSKTPGLDTLMARVEEIFARIDKYEKRVTDAEAKVSSFEDTRAGHSHGKGRRDICQDR</sequence>
<evidence type="ECO:0000313" key="3">
    <source>
        <dbReference type="Proteomes" id="UP001066276"/>
    </source>
</evidence>
<gene>
    <name evidence="2" type="ORF">NDU88_007988</name>
</gene>
<dbReference type="Gene3D" id="1.20.5.340">
    <property type="match status" value="1"/>
</dbReference>
<evidence type="ECO:0000313" key="2">
    <source>
        <dbReference type="EMBL" id="KAJ1182811.1"/>
    </source>
</evidence>
<dbReference type="EMBL" id="JANPWB010000006">
    <property type="protein sequence ID" value="KAJ1182811.1"/>
    <property type="molecule type" value="Genomic_DNA"/>
</dbReference>
<feature type="region of interest" description="Disordered" evidence="1">
    <location>
        <begin position="145"/>
        <end position="171"/>
    </location>
</feature>
<feature type="compositionally biased region" description="Basic and acidic residues" evidence="1">
    <location>
        <begin position="145"/>
        <end position="156"/>
    </location>
</feature>
<reference evidence="2" key="1">
    <citation type="journal article" date="2022" name="bioRxiv">
        <title>Sequencing and chromosome-scale assembly of the giantPleurodeles waltlgenome.</title>
        <authorList>
            <person name="Brown T."/>
            <person name="Elewa A."/>
            <person name="Iarovenko S."/>
            <person name="Subramanian E."/>
            <person name="Araus A.J."/>
            <person name="Petzold A."/>
            <person name="Susuki M."/>
            <person name="Suzuki K.-i.T."/>
            <person name="Hayashi T."/>
            <person name="Toyoda A."/>
            <person name="Oliveira C."/>
            <person name="Osipova E."/>
            <person name="Leigh N.D."/>
            <person name="Simon A."/>
            <person name="Yun M.H."/>
        </authorList>
    </citation>
    <scope>NUCLEOTIDE SEQUENCE</scope>
    <source>
        <strain evidence="2">20211129_DDA</strain>
        <tissue evidence="2">Liver</tissue>
    </source>
</reference>
<evidence type="ECO:0000256" key="1">
    <source>
        <dbReference type="SAM" id="MobiDB-lite"/>
    </source>
</evidence>
<keyword evidence="3" id="KW-1185">Reference proteome</keyword>
<dbReference type="Proteomes" id="UP001066276">
    <property type="component" value="Chromosome 3_2"/>
</dbReference>
<name>A0AAV7U2S8_PLEWA</name>
<proteinExistence type="predicted"/>
<dbReference type="AlphaFoldDB" id="A0AAV7U2S8"/>
<feature type="region of interest" description="Disordered" evidence="1">
    <location>
        <begin position="37"/>
        <end position="61"/>
    </location>
</feature>
<accession>A0AAV7U2S8</accession>